<proteinExistence type="predicted"/>
<feature type="compositionally biased region" description="Basic residues" evidence="1">
    <location>
        <begin position="565"/>
        <end position="584"/>
    </location>
</feature>
<feature type="compositionally biased region" description="Low complexity" evidence="1">
    <location>
        <begin position="601"/>
        <end position="616"/>
    </location>
</feature>
<feature type="domain" description="DUF7507" evidence="2">
    <location>
        <begin position="338"/>
        <end position="433"/>
    </location>
</feature>
<evidence type="ECO:0000313" key="4">
    <source>
        <dbReference type="Proteomes" id="UP000249304"/>
    </source>
</evidence>
<organism evidence="3 4">
    <name type="scientific">Nonomuraea aridisoli</name>
    <dbReference type="NCBI Taxonomy" id="2070368"/>
    <lineage>
        <taxon>Bacteria</taxon>
        <taxon>Bacillati</taxon>
        <taxon>Actinomycetota</taxon>
        <taxon>Actinomycetes</taxon>
        <taxon>Streptosporangiales</taxon>
        <taxon>Streptosporangiaceae</taxon>
        <taxon>Nonomuraea</taxon>
    </lineage>
</organism>
<dbReference type="InterPro" id="IPR013320">
    <property type="entry name" value="ConA-like_dom_sf"/>
</dbReference>
<keyword evidence="4" id="KW-1185">Reference proteome</keyword>
<evidence type="ECO:0000259" key="2">
    <source>
        <dbReference type="Pfam" id="PF24346"/>
    </source>
</evidence>
<dbReference type="Pfam" id="PF24346">
    <property type="entry name" value="DUF7507"/>
    <property type="match status" value="2"/>
</dbReference>
<dbReference type="Proteomes" id="UP000249304">
    <property type="component" value="Unassembled WGS sequence"/>
</dbReference>
<feature type="domain" description="DUF7507" evidence="2">
    <location>
        <begin position="455"/>
        <end position="554"/>
    </location>
</feature>
<sequence>MMAATLLPAQPAAAQPVPLVEETFTGATSVPEFVAVGSACLTGAPPATPGTGSHPLTGCPEGAAGPVPPTGGAPFGYLQLTSADNNQTAAVLYDEPIASEQGLDVTFEQWQYGNTSDVPADGISFFLIDGTATPEEPGAFGGSLGYAQKRPNDDPANPFENGIDQGYVGVGLDVLGNYFGDWEQRGMGCAERSPAGTVFRSPAPGPNMVTVRGPGNGTQGYCFLTATTSNLTTTGPWPSTLPGNLHGPTRVVDDDPQQAQDDLEESRRTVNVRITPAPDPVLTVSIDFNDGDGMQQVLSTPAPTPVPSTYKFGFAASTGLFTDVHLIRNVVVRPVLEQPALTLTKRVAGGLPSDPVPVGTTVRYEYEVANTGNMDITDLVVNDDVVGVADCGTEPVTLNVGERITCTGAYVVTEEDAARGSVTNVATATGMADATVVNSPESQVTIEVAEQEEGELDLVKSVADARPYRPGNRVVYRYVVTNNSTGTVNDVRIEDSHVTRIRCRATTLAPGASTTCRGIFVVPAGTADECERSGCRFSITNTAVARAGDLTSATATATIRVVQKPHHCRPGKKPHHGTKPKCGHAGRSESRTPIADATGLPAAERATTTARPRPTP</sequence>
<evidence type="ECO:0000256" key="1">
    <source>
        <dbReference type="SAM" id="MobiDB-lite"/>
    </source>
</evidence>
<dbReference type="SUPFAM" id="SSF49899">
    <property type="entry name" value="Concanavalin A-like lectins/glucanases"/>
    <property type="match status" value="1"/>
</dbReference>
<feature type="region of interest" description="Disordered" evidence="1">
    <location>
        <begin position="565"/>
        <end position="616"/>
    </location>
</feature>
<protein>
    <recommendedName>
        <fullName evidence="2">DUF7507 domain-containing protein</fullName>
    </recommendedName>
</protein>
<dbReference type="EMBL" id="POUD01000012">
    <property type="protein sequence ID" value="PZG21998.1"/>
    <property type="molecule type" value="Genomic_DNA"/>
</dbReference>
<dbReference type="InterPro" id="IPR055354">
    <property type="entry name" value="DUF7507"/>
</dbReference>
<dbReference type="InterPro" id="IPR047589">
    <property type="entry name" value="DUF11_rpt"/>
</dbReference>
<gene>
    <name evidence="3" type="ORF">C1J01_05185</name>
</gene>
<accession>A0A2W2FAV1</accession>
<dbReference type="AlphaFoldDB" id="A0A2W2FAV1"/>
<dbReference type="NCBIfam" id="TIGR01451">
    <property type="entry name" value="B_ant_repeat"/>
    <property type="match status" value="1"/>
</dbReference>
<comment type="caution">
    <text evidence="3">The sequence shown here is derived from an EMBL/GenBank/DDBJ whole genome shotgun (WGS) entry which is preliminary data.</text>
</comment>
<dbReference type="RefSeq" id="WP_111176567.1">
    <property type="nucleotide sequence ID" value="NZ_POUD01000012.1"/>
</dbReference>
<reference evidence="3 4" key="1">
    <citation type="submission" date="2018-01" db="EMBL/GenBank/DDBJ databases">
        <title>Draft genome sequence of Nonomuraea sp. KC333.</title>
        <authorList>
            <person name="Sahin N."/>
            <person name="Saygin H."/>
            <person name="Ay H."/>
        </authorList>
    </citation>
    <scope>NUCLEOTIDE SEQUENCE [LARGE SCALE GENOMIC DNA]</scope>
    <source>
        <strain evidence="3 4">KC333</strain>
    </source>
</reference>
<name>A0A2W2FAV1_9ACTN</name>
<dbReference type="OrthoDB" id="3225333at2"/>
<evidence type="ECO:0000313" key="3">
    <source>
        <dbReference type="EMBL" id="PZG21998.1"/>
    </source>
</evidence>
<dbReference type="Gene3D" id="2.60.120.200">
    <property type="match status" value="1"/>
</dbReference>